<dbReference type="SMART" id="SM00184">
    <property type="entry name" value="RING"/>
    <property type="match status" value="1"/>
</dbReference>
<feature type="domain" description="RING-type" evidence="6">
    <location>
        <begin position="9"/>
        <end position="59"/>
    </location>
</feature>
<proteinExistence type="predicted"/>
<feature type="region of interest" description="Disordered" evidence="5">
    <location>
        <begin position="113"/>
        <end position="134"/>
    </location>
</feature>
<dbReference type="EMBL" id="JAEHOD010000039">
    <property type="protein sequence ID" value="KAG2439871.1"/>
    <property type="molecule type" value="Genomic_DNA"/>
</dbReference>
<dbReference type="OrthoDB" id="546518at2759"/>
<dbReference type="InterPro" id="IPR013083">
    <property type="entry name" value="Znf_RING/FYVE/PHD"/>
</dbReference>
<dbReference type="GO" id="GO:0008270">
    <property type="term" value="F:zinc ion binding"/>
    <property type="evidence" value="ECO:0007669"/>
    <property type="project" value="UniProtKB-KW"/>
</dbReference>
<gene>
    <name evidence="7" type="ORF">HYH02_010501</name>
</gene>
<evidence type="ECO:0000313" key="8">
    <source>
        <dbReference type="Proteomes" id="UP000613740"/>
    </source>
</evidence>
<protein>
    <recommendedName>
        <fullName evidence="6">RING-type domain-containing protein</fullName>
    </recommendedName>
</protein>
<name>A0A835W8K7_9CHLO</name>
<reference evidence="7" key="1">
    <citation type="journal article" date="2020" name="bioRxiv">
        <title>Comparative genomics of Chlamydomonas.</title>
        <authorList>
            <person name="Craig R.J."/>
            <person name="Hasan A.R."/>
            <person name="Ness R.W."/>
            <person name="Keightley P.D."/>
        </authorList>
    </citation>
    <scope>NUCLEOTIDE SEQUENCE</scope>
    <source>
        <strain evidence="7">CCAP 11/173</strain>
    </source>
</reference>
<evidence type="ECO:0000256" key="5">
    <source>
        <dbReference type="SAM" id="MobiDB-lite"/>
    </source>
</evidence>
<dbReference type="SUPFAM" id="SSF57850">
    <property type="entry name" value="RING/U-box"/>
    <property type="match status" value="1"/>
</dbReference>
<dbReference type="InterPro" id="IPR018957">
    <property type="entry name" value="Znf_C3HC4_RING-type"/>
</dbReference>
<evidence type="ECO:0000256" key="4">
    <source>
        <dbReference type="PROSITE-ProRule" id="PRU00175"/>
    </source>
</evidence>
<evidence type="ECO:0000313" key="7">
    <source>
        <dbReference type="EMBL" id="KAG2439871.1"/>
    </source>
</evidence>
<evidence type="ECO:0000256" key="3">
    <source>
        <dbReference type="ARBA" id="ARBA00022833"/>
    </source>
</evidence>
<evidence type="ECO:0000256" key="2">
    <source>
        <dbReference type="ARBA" id="ARBA00022771"/>
    </source>
</evidence>
<keyword evidence="3" id="KW-0862">Zinc</keyword>
<keyword evidence="8" id="KW-1185">Reference proteome</keyword>
<dbReference type="PROSITE" id="PS00518">
    <property type="entry name" value="ZF_RING_1"/>
    <property type="match status" value="1"/>
</dbReference>
<dbReference type="Gene3D" id="3.30.40.10">
    <property type="entry name" value="Zinc/RING finger domain, C3HC4 (zinc finger)"/>
    <property type="match status" value="1"/>
</dbReference>
<organism evidence="7 8">
    <name type="scientific">Chlamydomonas schloesseri</name>
    <dbReference type="NCBI Taxonomy" id="2026947"/>
    <lineage>
        <taxon>Eukaryota</taxon>
        <taxon>Viridiplantae</taxon>
        <taxon>Chlorophyta</taxon>
        <taxon>core chlorophytes</taxon>
        <taxon>Chlorophyceae</taxon>
        <taxon>CS clade</taxon>
        <taxon>Chlamydomonadales</taxon>
        <taxon>Chlamydomonadaceae</taxon>
        <taxon>Chlamydomonas</taxon>
    </lineage>
</organism>
<feature type="compositionally biased region" description="Low complexity" evidence="5">
    <location>
        <begin position="113"/>
        <end position="124"/>
    </location>
</feature>
<dbReference type="Pfam" id="PF00097">
    <property type="entry name" value="zf-C3HC4"/>
    <property type="match status" value="1"/>
</dbReference>
<keyword evidence="2 4" id="KW-0863">Zinc-finger</keyword>
<dbReference type="PANTHER" id="PTHR23327">
    <property type="entry name" value="RING FINGER PROTEIN 127"/>
    <property type="match status" value="1"/>
</dbReference>
<comment type="caution">
    <text evidence="7">The sequence shown here is derived from an EMBL/GenBank/DDBJ whole genome shotgun (WGS) entry which is preliminary data.</text>
</comment>
<dbReference type="InterPro" id="IPR001841">
    <property type="entry name" value="Znf_RING"/>
</dbReference>
<evidence type="ECO:0000259" key="6">
    <source>
        <dbReference type="PROSITE" id="PS50089"/>
    </source>
</evidence>
<keyword evidence="1" id="KW-0479">Metal-binding</keyword>
<dbReference type="AlphaFoldDB" id="A0A835W8K7"/>
<dbReference type="Proteomes" id="UP000613740">
    <property type="component" value="Unassembled WGS sequence"/>
</dbReference>
<dbReference type="InterPro" id="IPR017907">
    <property type="entry name" value="Znf_RING_CS"/>
</dbReference>
<dbReference type="PROSITE" id="PS50089">
    <property type="entry name" value="ZF_RING_2"/>
    <property type="match status" value="1"/>
</dbReference>
<accession>A0A835W8K7</accession>
<evidence type="ECO:0000256" key="1">
    <source>
        <dbReference type="ARBA" id="ARBA00022723"/>
    </source>
</evidence>
<sequence length="236" mass="24343">MLNAEAFDCSICANLLLDPVVGPCGHDFCRGCLESWRQATCARGRRGNCAGPVPCPICRKALPTELGVCLRLRETIQTLFPDKVKERRAEVEERRAAAAAAAAASASLAAAAPTASSSNRRPASGAPGVHRSNIPWSGSSSFGAGSSSTGVGASHGPLFGPAAFFGAAAMQPTFAGPAPSLTAAAATTTATVATTTAPAVDTWTYSGSLCFSLGWHDPNENRGRRSWGRRRRAVAV</sequence>